<protein>
    <recommendedName>
        <fullName evidence="4">Endolytic peptidoglycan transglycosylase RlpA</fullName>
        <ecNumber evidence="4">4.2.2.-</ecNumber>
    </recommendedName>
</protein>
<evidence type="ECO:0000256" key="4">
    <source>
        <dbReference type="HAMAP-Rule" id="MF_02071"/>
    </source>
</evidence>
<accession>A0AA42CX72</accession>
<dbReference type="InterPro" id="IPR007730">
    <property type="entry name" value="SPOR-like_dom"/>
</dbReference>
<feature type="chain" id="PRO_5041388388" description="Endolytic peptidoglycan transglycosylase RlpA" evidence="6">
    <location>
        <begin position="22"/>
        <end position="286"/>
    </location>
</feature>
<dbReference type="Proteomes" id="UP001165678">
    <property type="component" value="Unassembled WGS sequence"/>
</dbReference>
<comment type="caution">
    <text evidence="8">The sequence shown here is derived from an EMBL/GenBank/DDBJ whole genome shotgun (WGS) entry which is preliminary data.</text>
</comment>
<evidence type="ECO:0000313" key="8">
    <source>
        <dbReference type="EMBL" id="MCX2523538.1"/>
    </source>
</evidence>
<dbReference type="Gene3D" id="3.30.70.1070">
    <property type="entry name" value="Sporulation related repeat"/>
    <property type="match status" value="1"/>
</dbReference>
<keyword evidence="4" id="KW-0564">Palmitate</keyword>
<sequence length="286" mass="30630">MSRQFCCILALALALTGCASSGGGAGSSSSGGRYHLDKDGYPEDMLDMSHVKDAVPRKEPRSASGNRPTYSVWGKTYHVLPNSNGYSATGLASFYGTKFQGYATASGELYDMYQMTAAHKTLPLPTYARVTNLDNGKSVIVKVNDRGPFHDDRLIDLSYAAAYRLDILHHGTGRVRVDAIDPDTWKQAAPVKQAAGAVPAAVSNNRQAAAAGNYFVQVAALKQAAQAEQMRQQLAARVAHPVRVIHEQGVYKVQVGPLADRIVVQSTKSALGRAGYPQAFTVSPSE</sequence>
<keyword evidence="9" id="KW-1185">Reference proteome</keyword>
<dbReference type="AlphaFoldDB" id="A0AA42CX72"/>
<evidence type="ECO:0000256" key="2">
    <source>
        <dbReference type="ARBA" id="ARBA00023239"/>
    </source>
</evidence>
<dbReference type="PANTHER" id="PTHR34183:SF1">
    <property type="entry name" value="ENDOLYTIC PEPTIDOGLYCAN TRANSGLYCOSYLASE RLPA"/>
    <property type="match status" value="1"/>
</dbReference>
<dbReference type="Gene3D" id="2.40.40.10">
    <property type="entry name" value="RlpA-like domain"/>
    <property type="match status" value="1"/>
</dbReference>
<dbReference type="NCBIfam" id="TIGR00413">
    <property type="entry name" value="rlpA"/>
    <property type="match status" value="1"/>
</dbReference>
<evidence type="ECO:0000259" key="7">
    <source>
        <dbReference type="PROSITE" id="PS51724"/>
    </source>
</evidence>
<dbReference type="GO" id="GO:0005886">
    <property type="term" value="C:plasma membrane"/>
    <property type="evidence" value="ECO:0007669"/>
    <property type="project" value="UniProtKB-SubCell"/>
</dbReference>
<dbReference type="PROSITE" id="PS51724">
    <property type="entry name" value="SPOR"/>
    <property type="match status" value="1"/>
</dbReference>
<dbReference type="RefSeq" id="WP_250937160.1">
    <property type="nucleotide sequence ID" value="NZ_JAMLJK010000001.1"/>
</dbReference>
<evidence type="ECO:0000256" key="6">
    <source>
        <dbReference type="SAM" id="SignalP"/>
    </source>
</evidence>
<dbReference type="InterPro" id="IPR036908">
    <property type="entry name" value="RlpA-like_sf"/>
</dbReference>
<dbReference type="EMBL" id="JAPIVE010000001">
    <property type="protein sequence ID" value="MCX2523538.1"/>
    <property type="molecule type" value="Genomic_DNA"/>
</dbReference>
<evidence type="ECO:0000256" key="5">
    <source>
        <dbReference type="RuleBase" id="RU003495"/>
    </source>
</evidence>
<dbReference type="InterPro" id="IPR009009">
    <property type="entry name" value="RlpA-like_DPBB"/>
</dbReference>
<dbReference type="GO" id="GO:0071555">
    <property type="term" value="P:cell wall organization"/>
    <property type="evidence" value="ECO:0007669"/>
    <property type="project" value="UniProtKB-KW"/>
</dbReference>
<feature type="signal peptide" evidence="6">
    <location>
        <begin position="1"/>
        <end position="21"/>
    </location>
</feature>
<dbReference type="InterPro" id="IPR036680">
    <property type="entry name" value="SPOR-like_sf"/>
</dbReference>
<dbReference type="GO" id="GO:0000270">
    <property type="term" value="P:peptidoglycan metabolic process"/>
    <property type="evidence" value="ECO:0007669"/>
    <property type="project" value="UniProtKB-UniRule"/>
</dbReference>
<dbReference type="GO" id="GO:0009279">
    <property type="term" value="C:cell outer membrane"/>
    <property type="evidence" value="ECO:0007669"/>
    <property type="project" value="TreeGrafter"/>
</dbReference>
<keyword evidence="4" id="KW-0472">Membrane</keyword>
<comment type="function">
    <text evidence="4">Lytic transglycosylase with a strong preference for naked glycan strands that lack stem peptides.</text>
</comment>
<dbReference type="HAMAP" id="MF_02071">
    <property type="entry name" value="RlpA"/>
    <property type="match status" value="1"/>
</dbReference>
<dbReference type="Pfam" id="PF05036">
    <property type="entry name" value="SPOR"/>
    <property type="match status" value="1"/>
</dbReference>
<feature type="domain" description="SPOR" evidence="7">
    <location>
        <begin position="208"/>
        <end position="284"/>
    </location>
</feature>
<dbReference type="FunFam" id="2.40.40.10:FF:000003">
    <property type="entry name" value="Endolytic peptidoglycan transglycosylase RlpA"/>
    <property type="match status" value="1"/>
</dbReference>
<keyword evidence="2 4" id="KW-0456">Lyase</keyword>
<dbReference type="SUPFAM" id="SSF110997">
    <property type="entry name" value="Sporulation related repeat"/>
    <property type="match status" value="1"/>
</dbReference>
<keyword evidence="4" id="KW-0449">Lipoprotein</keyword>
<evidence type="ECO:0000313" key="9">
    <source>
        <dbReference type="Proteomes" id="UP001165678"/>
    </source>
</evidence>
<name>A0AA42CX72_9GAMM</name>
<dbReference type="GO" id="GO:0042834">
    <property type="term" value="F:peptidoglycan binding"/>
    <property type="evidence" value="ECO:0007669"/>
    <property type="project" value="InterPro"/>
</dbReference>
<comment type="similarity">
    <text evidence="4 5">Belongs to the RlpA family.</text>
</comment>
<evidence type="ECO:0000256" key="1">
    <source>
        <dbReference type="ARBA" id="ARBA00022729"/>
    </source>
</evidence>
<dbReference type="InterPro" id="IPR012997">
    <property type="entry name" value="RplA"/>
</dbReference>
<dbReference type="GO" id="GO:0008932">
    <property type="term" value="F:lytic endotransglycosylase activity"/>
    <property type="evidence" value="ECO:0007669"/>
    <property type="project" value="UniProtKB-UniRule"/>
</dbReference>
<gene>
    <name evidence="4" type="primary">rlpA</name>
    <name evidence="8" type="ORF">OQ287_04735</name>
</gene>
<keyword evidence="3 4" id="KW-0961">Cell wall biogenesis/degradation</keyword>
<dbReference type="SUPFAM" id="SSF50685">
    <property type="entry name" value="Barwin-like endoglucanases"/>
    <property type="match status" value="1"/>
</dbReference>
<keyword evidence="1 6" id="KW-0732">Signal</keyword>
<reference evidence="8" key="1">
    <citation type="submission" date="2022-11" db="EMBL/GenBank/DDBJ databases">
        <title>Larsenimonas rhizosphaerae sp. nov., isolated from a tidal mudflat.</title>
        <authorList>
            <person name="Lee S.D."/>
            <person name="Kim I.S."/>
        </authorList>
    </citation>
    <scope>NUCLEOTIDE SEQUENCE</scope>
    <source>
        <strain evidence="8">GH2-1</strain>
    </source>
</reference>
<evidence type="ECO:0000256" key="3">
    <source>
        <dbReference type="ARBA" id="ARBA00023316"/>
    </source>
</evidence>
<dbReference type="PANTHER" id="PTHR34183">
    <property type="entry name" value="ENDOLYTIC PEPTIDOGLYCAN TRANSGLYCOSYLASE RLPA"/>
    <property type="match status" value="1"/>
</dbReference>
<comment type="subcellular location">
    <subcellularLocation>
        <location evidence="4">Cell membrane</location>
        <topology evidence="4">Lipid-anchor</topology>
    </subcellularLocation>
</comment>
<organism evidence="8 9">
    <name type="scientific">Larsenimonas rhizosphaerae</name>
    <dbReference type="NCBI Taxonomy" id="2944682"/>
    <lineage>
        <taxon>Bacteria</taxon>
        <taxon>Pseudomonadati</taxon>
        <taxon>Pseudomonadota</taxon>
        <taxon>Gammaproteobacteria</taxon>
        <taxon>Oceanospirillales</taxon>
        <taxon>Halomonadaceae</taxon>
        <taxon>Larsenimonas</taxon>
    </lineage>
</organism>
<dbReference type="EC" id="4.2.2.-" evidence="4"/>
<dbReference type="Pfam" id="PF03330">
    <property type="entry name" value="DPBB_1"/>
    <property type="match status" value="1"/>
</dbReference>
<dbReference type="CDD" id="cd22268">
    <property type="entry name" value="DPBB_RlpA-like"/>
    <property type="match status" value="1"/>
</dbReference>
<proteinExistence type="inferred from homology"/>
<dbReference type="PROSITE" id="PS51257">
    <property type="entry name" value="PROKAR_LIPOPROTEIN"/>
    <property type="match status" value="1"/>
</dbReference>
<keyword evidence="4" id="KW-1003">Cell membrane</keyword>
<dbReference type="InterPro" id="IPR034718">
    <property type="entry name" value="RlpA"/>
</dbReference>